<dbReference type="InterPro" id="IPR001387">
    <property type="entry name" value="Cro/C1-type_HTH"/>
</dbReference>
<dbReference type="Proteomes" id="UP000278351">
    <property type="component" value="Unassembled WGS sequence"/>
</dbReference>
<dbReference type="CDD" id="cd00093">
    <property type="entry name" value="HTH_XRE"/>
    <property type="match status" value="1"/>
</dbReference>
<keyword evidence="3" id="KW-1185">Reference proteome</keyword>
<sequence>MISRYERGLITPSLEVARKIAQVLKVSLDFLVFGMSEQTANQNVELKVHDVASLSDEDKAHVFAVIDAFVTKARLQKILQ</sequence>
<evidence type="ECO:0000313" key="2">
    <source>
        <dbReference type="EMBL" id="RPE14317.1"/>
    </source>
</evidence>
<dbReference type="OrthoDB" id="881869at2"/>
<dbReference type="InterPro" id="IPR010982">
    <property type="entry name" value="Lambda_DNA-bd_dom_sf"/>
</dbReference>
<dbReference type="EMBL" id="RPDH01000001">
    <property type="protein sequence ID" value="RPE14317.1"/>
    <property type="molecule type" value="Genomic_DNA"/>
</dbReference>
<evidence type="ECO:0000259" key="1">
    <source>
        <dbReference type="PROSITE" id="PS50943"/>
    </source>
</evidence>
<dbReference type="AlphaFoldDB" id="A0A3N4QEC1"/>
<dbReference type="SUPFAM" id="SSF47413">
    <property type="entry name" value="lambda repressor-like DNA-binding domains"/>
    <property type="match status" value="1"/>
</dbReference>
<feature type="domain" description="HTH cro/C1-type" evidence="1">
    <location>
        <begin position="1"/>
        <end position="31"/>
    </location>
</feature>
<dbReference type="Pfam" id="PF01381">
    <property type="entry name" value="HTH_3"/>
    <property type="match status" value="1"/>
</dbReference>
<organism evidence="2 3">
    <name type="scientific">Chitinophaga lutea</name>
    <dbReference type="NCBI Taxonomy" id="2488634"/>
    <lineage>
        <taxon>Bacteria</taxon>
        <taxon>Pseudomonadati</taxon>
        <taxon>Bacteroidota</taxon>
        <taxon>Chitinophagia</taxon>
        <taxon>Chitinophagales</taxon>
        <taxon>Chitinophagaceae</taxon>
        <taxon>Chitinophaga</taxon>
    </lineage>
</organism>
<gene>
    <name evidence="2" type="ORF">EGT74_03380</name>
</gene>
<protein>
    <submittedName>
        <fullName evidence="2">XRE family transcriptional regulator</fullName>
    </submittedName>
</protein>
<dbReference type="GO" id="GO:0003677">
    <property type="term" value="F:DNA binding"/>
    <property type="evidence" value="ECO:0007669"/>
    <property type="project" value="InterPro"/>
</dbReference>
<reference evidence="2 3" key="1">
    <citation type="submission" date="2018-11" db="EMBL/GenBank/DDBJ databases">
        <title>Chitinophaga lutea sp.nov., isolate from arsenic contaminated soil.</title>
        <authorList>
            <person name="Zong Y."/>
        </authorList>
    </citation>
    <scope>NUCLEOTIDE SEQUENCE [LARGE SCALE GENOMIC DNA]</scope>
    <source>
        <strain evidence="2 3">ZY74</strain>
    </source>
</reference>
<dbReference type="PROSITE" id="PS50943">
    <property type="entry name" value="HTH_CROC1"/>
    <property type="match status" value="1"/>
</dbReference>
<proteinExistence type="predicted"/>
<comment type="caution">
    <text evidence="2">The sequence shown here is derived from an EMBL/GenBank/DDBJ whole genome shotgun (WGS) entry which is preliminary data.</text>
</comment>
<evidence type="ECO:0000313" key="3">
    <source>
        <dbReference type="Proteomes" id="UP000278351"/>
    </source>
</evidence>
<accession>A0A3N4QEC1</accession>
<name>A0A3N4QEC1_9BACT</name>
<dbReference type="Gene3D" id="1.10.260.40">
    <property type="entry name" value="lambda repressor-like DNA-binding domains"/>
    <property type="match status" value="1"/>
</dbReference>